<dbReference type="Gene3D" id="3.30.530.20">
    <property type="match status" value="1"/>
</dbReference>
<gene>
    <name evidence="3" type="ORF">HCU67_15140</name>
</gene>
<proteinExistence type="inferred from homology"/>
<accession>A0ABX1GWA2</accession>
<dbReference type="CDD" id="cd07814">
    <property type="entry name" value="SRPBCC_CalC_Aha1-like"/>
    <property type="match status" value="1"/>
</dbReference>
<protein>
    <submittedName>
        <fullName evidence="3">SRPBCC domain-containing protein</fullName>
    </submittedName>
</protein>
<reference evidence="3 4" key="1">
    <citation type="submission" date="2020-04" db="EMBL/GenBank/DDBJ databases">
        <authorList>
            <person name="Yoon J."/>
        </authorList>
    </citation>
    <scope>NUCLEOTIDE SEQUENCE [LARGE SCALE GENOMIC DNA]</scope>
    <source>
        <strain evidence="3 4">DJ-13</strain>
    </source>
</reference>
<evidence type="ECO:0000313" key="3">
    <source>
        <dbReference type="EMBL" id="NKI33291.1"/>
    </source>
</evidence>
<comment type="similarity">
    <text evidence="1">Belongs to the AHA1 family.</text>
</comment>
<evidence type="ECO:0000313" key="4">
    <source>
        <dbReference type="Proteomes" id="UP000718451"/>
    </source>
</evidence>
<dbReference type="Proteomes" id="UP000718451">
    <property type="component" value="Unassembled WGS sequence"/>
</dbReference>
<dbReference type="EMBL" id="JAAWWL010000002">
    <property type="protein sequence ID" value="NKI33291.1"/>
    <property type="molecule type" value="Genomic_DNA"/>
</dbReference>
<keyword evidence="4" id="KW-1185">Reference proteome</keyword>
<evidence type="ECO:0000259" key="2">
    <source>
        <dbReference type="Pfam" id="PF08327"/>
    </source>
</evidence>
<comment type="caution">
    <text evidence="3">The sequence shown here is derived from an EMBL/GenBank/DDBJ whole genome shotgun (WGS) entry which is preliminary data.</text>
</comment>
<name>A0ABX1GWA2_9FLAO</name>
<dbReference type="InterPro" id="IPR013538">
    <property type="entry name" value="ASHA1/2-like_C"/>
</dbReference>
<dbReference type="Pfam" id="PF08327">
    <property type="entry name" value="AHSA1"/>
    <property type="match status" value="1"/>
</dbReference>
<dbReference type="InterPro" id="IPR023393">
    <property type="entry name" value="START-like_dom_sf"/>
</dbReference>
<organism evidence="3 4">
    <name type="scientific">Croceivirga thetidis</name>
    <dbReference type="NCBI Taxonomy" id="2721623"/>
    <lineage>
        <taxon>Bacteria</taxon>
        <taxon>Pseudomonadati</taxon>
        <taxon>Bacteroidota</taxon>
        <taxon>Flavobacteriia</taxon>
        <taxon>Flavobacteriales</taxon>
        <taxon>Flavobacteriaceae</taxon>
        <taxon>Croceivirga</taxon>
    </lineage>
</organism>
<sequence>MNEKGFTIYHDVLIKASTNEVFDAITLPEKLINWWPSKCAGKPRIGETYNFFFTEEYNWFGKVESIAENKSFHIKMTDADADWNPTTFGFDLSEQENGTMLNFSHKNWPKNNHHFRRSSYCWAILLKGLKSFLEEGLIIPFEKRA</sequence>
<feature type="domain" description="Activator of Hsp90 ATPase homologue 1/2-like C-terminal" evidence="2">
    <location>
        <begin position="15"/>
        <end position="134"/>
    </location>
</feature>
<evidence type="ECO:0000256" key="1">
    <source>
        <dbReference type="ARBA" id="ARBA00006817"/>
    </source>
</evidence>
<dbReference type="RefSeq" id="WP_168553428.1">
    <property type="nucleotide sequence ID" value="NZ_JAAWWL010000002.1"/>
</dbReference>
<dbReference type="SUPFAM" id="SSF55961">
    <property type="entry name" value="Bet v1-like"/>
    <property type="match status" value="1"/>
</dbReference>